<proteinExistence type="predicted"/>
<dbReference type="Gene3D" id="1.25.40.20">
    <property type="entry name" value="Ankyrin repeat-containing domain"/>
    <property type="match status" value="4"/>
</dbReference>
<dbReference type="SMART" id="SM00248">
    <property type="entry name" value="ANK"/>
    <property type="match status" value="10"/>
</dbReference>
<dbReference type="PANTHER" id="PTHR24188">
    <property type="entry name" value="ANKYRIN REPEAT PROTEIN"/>
    <property type="match status" value="1"/>
</dbReference>
<keyword evidence="2" id="KW-0040">ANK repeat</keyword>
<evidence type="ECO:0000313" key="3">
    <source>
        <dbReference type="EMBL" id="QHT04947.1"/>
    </source>
</evidence>
<evidence type="ECO:0000256" key="1">
    <source>
        <dbReference type="ARBA" id="ARBA00022737"/>
    </source>
</evidence>
<dbReference type="PANTHER" id="PTHR24188:SF29">
    <property type="entry name" value="GH09064P"/>
    <property type="match status" value="1"/>
</dbReference>
<dbReference type="AlphaFoldDB" id="A0A6C0CL55"/>
<dbReference type="Pfam" id="PF12796">
    <property type="entry name" value="Ank_2"/>
    <property type="match status" value="3"/>
</dbReference>
<protein>
    <recommendedName>
        <fullName evidence="4">Ankyrin repeat protein</fullName>
    </recommendedName>
</protein>
<reference evidence="3" key="1">
    <citation type="journal article" date="2020" name="Nature">
        <title>Giant virus diversity and host interactions through global metagenomics.</title>
        <authorList>
            <person name="Schulz F."/>
            <person name="Roux S."/>
            <person name="Paez-Espino D."/>
            <person name="Jungbluth S."/>
            <person name="Walsh D.A."/>
            <person name="Denef V.J."/>
            <person name="McMahon K.D."/>
            <person name="Konstantinidis K.T."/>
            <person name="Eloe-Fadrosh E.A."/>
            <person name="Kyrpides N.C."/>
            <person name="Woyke T."/>
        </authorList>
    </citation>
    <scope>NUCLEOTIDE SEQUENCE</scope>
    <source>
        <strain evidence="3">GVMAG-M-3300021343-4</strain>
    </source>
</reference>
<sequence>MKCNLHKLSDKCLRIIHENPHKYRELLEHNSPRTVDKYLTRSNYGFNVGDLEDAVENNDVDLLTQVLADPRVDPSADNNYTIRLASDSGHTEIVERLLADPRVDPSALNNEAIRLASENGYTEIVEILLADPRVDVFADNNWGIKFASKKGHTEIVQILLADPRVDPSADNNLPIRFASKNGHTEIVKMLLSDPRVDPSADNNWAIIVASQNGHTEIVKMLLTHPRVDPSAKDNEAIIVASEKGHTEIVQILLGDSRVDPSADNNYAIIVVSDKGHIDIVRMLLADPRVDPSANNNEAIRDASENGYTEIVQILLADPRVDPSAIDNWAIKWASEKGHIEIVKMLLTHPRVDPSADDNWAIRVASRNGHTEIVEMLSKDVRVIQSLLNKIPPKNTYLRSIYDSLQYNCPNMDIITMEPIDFEKGKTWISKSGCCYPLMDEDKTFKQILENSSNVYDISDLCDMNQKLIVDRQQLENIQNLARYNGDNEVYDFIENILSDTDKVLDRLQEKYPGVPRDTWLKLRDVSLVAKGLDLKGYQRYLTNMSENGNISEDDLQSFIEELEQIELNYINTIETRGYFSSLEPPNMSPGLRAYWDEYKMHVIFVKFWDEYIENELSESERQAFKDIYMENLGRTIEETFMQCQDINARQCIMIFGDNLCTFLNPLCRLDKMWFGEDEPQWYDG</sequence>
<dbReference type="InterPro" id="IPR036770">
    <property type="entry name" value="Ankyrin_rpt-contain_sf"/>
</dbReference>
<accession>A0A6C0CL55</accession>
<keyword evidence="1" id="KW-0677">Repeat</keyword>
<organism evidence="3">
    <name type="scientific">viral metagenome</name>
    <dbReference type="NCBI Taxonomy" id="1070528"/>
    <lineage>
        <taxon>unclassified sequences</taxon>
        <taxon>metagenomes</taxon>
        <taxon>organismal metagenomes</taxon>
    </lineage>
</organism>
<evidence type="ECO:0000256" key="2">
    <source>
        <dbReference type="ARBA" id="ARBA00023043"/>
    </source>
</evidence>
<dbReference type="EMBL" id="MN739447">
    <property type="protein sequence ID" value="QHT04947.1"/>
    <property type="molecule type" value="Genomic_DNA"/>
</dbReference>
<dbReference type="SUPFAM" id="SSF48403">
    <property type="entry name" value="Ankyrin repeat"/>
    <property type="match status" value="1"/>
</dbReference>
<name>A0A6C0CL55_9ZZZZ</name>
<dbReference type="InterPro" id="IPR002110">
    <property type="entry name" value="Ankyrin_rpt"/>
</dbReference>
<evidence type="ECO:0008006" key="4">
    <source>
        <dbReference type="Google" id="ProtNLM"/>
    </source>
</evidence>